<evidence type="ECO:0000256" key="3">
    <source>
        <dbReference type="ARBA" id="ARBA00011914"/>
    </source>
</evidence>
<proteinExistence type="predicted"/>
<evidence type="ECO:0000256" key="5">
    <source>
        <dbReference type="ARBA" id="ARBA00022490"/>
    </source>
</evidence>
<dbReference type="EMBL" id="CP000589">
    <property type="protein sequence ID" value="ABO97879.1"/>
    <property type="molecule type" value="Genomic_DNA"/>
</dbReference>
<dbReference type="Gramene" id="ABO97879">
    <property type="protein sequence ID" value="ABO97879"/>
    <property type="gene ID" value="OSTLU_16816"/>
</dbReference>
<dbReference type="InterPro" id="IPR025800">
    <property type="entry name" value="CaM-Lys-N-MeTrfase"/>
</dbReference>
<dbReference type="GeneID" id="5003801"/>
<dbReference type="PANTHER" id="PTHR13539:SF3">
    <property type="entry name" value="CALMODULIN-LYSINE N-METHYLTRANSFERASE"/>
    <property type="match status" value="1"/>
</dbReference>
<evidence type="ECO:0000256" key="2">
    <source>
        <dbReference type="ARBA" id="ARBA00004496"/>
    </source>
</evidence>
<evidence type="ECO:0000256" key="7">
    <source>
        <dbReference type="ARBA" id="ARBA00022679"/>
    </source>
</evidence>
<dbReference type="KEGG" id="olu:OSTLU_16816"/>
<keyword evidence="11" id="KW-1185">Reference proteome</keyword>
<evidence type="ECO:0000256" key="6">
    <source>
        <dbReference type="ARBA" id="ARBA00022603"/>
    </source>
</evidence>
<keyword evidence="7" id="KW-0808">Transferase</keyword>
<dbReference type="GO" id="GO:0018025">
    <property type="term" value="F:calmodulin-lysine N-methyltransferase activity"/>
    <property type="evidence" value="ECO:0007669"/>
    <property type="project" value="UniProtKB-EC"/>
</dbReference>
<reference evidence="10 11" key="1">
    <citation type="journal article" date="2007" name="Proc. Natl. Acad. Sci. U.S.A.">
        <title>The tiny eukaryote Ostreococcus provides genomic insights into the paradox of plankton speciation.</title>
        <authorList>
            <person name="Palenik B."/>
            <person name="Grimwood J."/>
            <person name="Aerts A."/>
            <person name="Rouze P."/>
            <person name="Salamov A."/>
            <person name="Putnam N."/>
            <person name="Dupont C."/>
            <person name="Jorgensen R."/>
            <person name="Derelle E."/>
            <person name="Rombauts S."/>
            <person name="Zhou K."/>
            <person name="Otillar R."/>
            <person name="Merchant S.S."/>
            <person name="Podell S."/>
            <person name="Gaasterland T."/>
            <person name="Napoli C."/>
            <person name="Gendler K."/>
            <person name="Manuell A."/>
            <person name="Tai V."/>
            <person name="Vallon O."/>
            <person name="Piganeau G."/>
            <person name="Jancek S."/>
            <person name="Heijde M."/>
            <person name="Jabbari K."/>
            <person name="Bowler C."/>
            <person name="Lohr M."/>
            <person name="Robbens S."/>
            <person name="Werner G."/>
            <person name="Dubchak I."/>
            <person name="Pazour G.J."/>
            <person name="Ren Q."/>
            <person name="Paulsen I."/>
            <person name="Delwiche C."/>
            <person name="Schmutz J."/>
            <person name="Rokhsar D."/>
            <person name="Van de Peer Y."/>
            <person name="Moreau H."/>
            <person name="Grigoriev I.V."/>
        </authorList>
    </citation>
    <scope>NUCLEOTIDE SEQUENCE [LARGE SCALE GENOMIC DNA]</scope>
    <source>
        <strain evidence="10 11">CCE9901</strain>
    </source>
</reference>
<dbReference type="RefSeq" id="XP_001419586.1">
    <property type="nucleotide sequence ID" value="XM_001419549.1"/>
</dbReference>
<evidence type="ECO:0000256" key="4">
    <source>
        <dbReference type="ARBA" id="ARBA00020594"/>
    </source>
</evidence>
<dbReference type="InterPro" id="IPR019410">
    <property type="entry name" value="Methyltransf_16"/>
</dbReference>
<dbReference type="PANTHER" id="PTHR13539">
    <property type="entry name" value="CALMODULIN-LYSINE N-METHYLTRANSFERASE"/>
    <property type="match status" value="1"/>
</dbReference>
<evidence type="ECO:0000256" key="1">
    <source>
        <dbReference type="ARBA" id="ARBA00004123"/>
    </source>
</evidence>
<dbReference type="Gene3D" id="3.40.50.150">
    <property type="entry name" value="Vaccinia Virus protein VP39"/>
    <property type="match status" value="1"/>
</dbReference>
<dbReference type="AlphaFoldDB" id="A4S2S6"/>
<dbReference type="GO" id="GO:0005634">
    <property type="term" value="C:nucleus"/>
    <property type="evidence" value="ECO:0007669"/>
    <property type="project" value="UniProtKB-SubCell"/>
</dbReference>
<dbReference type="EC" id="2.1.1.60" evidence="3"/>
<feature type="compositionally biased region" description="Acidic residues" evidence="9">
    <location>
        <begin position="635"/>
        <end position="644"/>
    </location>
</feature>
<dbReference type="SUPFAM" id="SSF53335">
    <property type="entry name" value="S-adenosyl-L-methionine-dependent methyltransferases"/>
    <property type="match status" value="1"/>
</dbReference>
<evidence type="ECO:0000256" key="8">
    <source>
        <dbReference type="ARBA" id="ARBA00023242"/>
    </source>
</evidence>
<feature type="region of interest" description="Disordered" evidence="9">
    <location>
        <begin position="617"/>
        <end position="669"/>
    </location>
</feature>
<gene>
    <name evidence="10" type="ORF">OSTLU_16816</name>
</gene>
<dbReference type="GO" id="GO:0032259">
    <property type="term" value="P:methylation"/>
    <property type="evidence" value="ECO:0007669"/>
    <property type="project" value="UniProtKB-KW"/>
</dbReference>
<evidence type="ECO:0000313" key="11">
    <source>
        <dbReference type="Proteomes" id="UP000001568"/>
    </source>
</evidence>
<comment type="subcellular location">
    <subcellularLocation>
        <location evidence="2">Cytoplasm</location>
    </subcellularLocation>
    <subcellularLocation>
        <location evidence="1">Nucleus</location>
    </subcellularLocation>
</comment>
<dbReference type="OrthoDB" id="545599at2759"/>
<evidence type="ECO:0000313" key="10">
    <source>
        <dbReference type="EMBL" id="ABO97879.1"/>
    </source>
</evidence>
<dbReference type="Proteomes" id="UP000001568">
    <property type="component" value="Chromosome 9"/>
</dbReference>
<evidence type="ECO:0000256" key="9">
    <source>
        <dbReference type="SAM" id="MobiDB-lite"/>
    </source>
</evidence>
<keyword evidence="6" id="KW-0489">Methyltransferase</keyword>
<dbReference type="GO" id="GO:0005737">
    <property type="term" value="C:cytoplasm"/>
    <property type="evidence" value="ECO:0007669"/>
    <property type="project" value="UniProtKB-SubCell"/>
</dbReference>
<protein>
    <recommendedName>
        <fullName evidence="4">Calmodulin-lysine N-methyltransferase</fullName>
        <ecNumber evidence="3">2.1.1.60</ecNumber>
    </recommendedName>
</protein>
<organism evidence="10 11">
    <name type="scientific">Ostreococcus lucimarinus (strain CCE9901)</name>
    <dbReference type="NCBI Taxonomy" id="436017"/>
    <lineage>
        <taxon>Eukaryota</taxon>
        <taxon>Viridiplantae</taxon>
        <taxon>Chlorophyta</taxon>
        <taxon>Mamiellophyceae</taxon>
        <taxon>Mamiellales</taxon>
        <taxon>Bathycoccaceae</taxon>
        <taxon>Ostreococcus</taxon>
    </lineage>
</organism>
<accession>A4S2S6</accession>
<dbReference type="InterPro" id="IPR029063">
    <property type="entry name" value="SAM-dependent_MTases_sf"/>
</dbReference>
<keyword evidence="5" id="KW-0963">Cytoplasm</keyword>
<sequence length="669" mass="72174">MTGAAARREGVARLCAEMTAGASRASLAEALGARPVLIKALDRAVRDDDEMMMDAIGSALGKASEMAKRESSVELRSVAGSQVGERAGAKPSTLEVRLPVSDIVVRVHESEWRDAGLAWRVWGSSQIMSRCLDAAPELVRALDVLEIGAGCGLAGLTAARVGAKRVRITDGAPGAIDAIARSVSELPPECAATTKAMFLDFRDDDDILAGVVSLEQARASNEARHWVHARSAAHKSMIESCKLPVDDVFDVVLATDVLYSDEHAAPLAASLTRRIRPGGCGYILNVCRHGGILADFTHALLSRGMRLQISAIERFDGEDDVKEYQGGHLHRALPPQADAWWTASAKELVKFGASTIVADEEASIAMLADVDRSRRRTAIALTVCLALTTRRAFIAHVDAGEVDPAIDMVDEHSDNYRSLVYGIRCGACKAVVKEIGDTFDTVAAKHKRDAGPTNVFGSRYVSLFRSTLTREVDGVCAANGAIERDWGYSEKGAENIIATSRVFDRMGKNLTKEESSMIQLTVYGLGLFTKNPSERFHYQGPPGSEISGSDNFSMISNTFARQTLRTACQAVSDSLEFDDAIDAAVADMESGFDYSVQHKLCLDLDYCKVKNRKSGRSAPVQRIEQDDGTVAYETEATEADEDLGDQGVRIDPEELAKRGAAVGEEKTEL</sequence>
<keyword evidence="8" id="KW-0539">Nucleus</keyword>
<feature type="compositionally biased region" description="Basic and acidic residues" evidence="9">
    <location>
        <begin position="648"/>
        <end position="669"/>
    </location>
</feature>
<dbReference type="Pfam" id="PF10294">
    <property type="entry name" value="Methyltransf_16"/>
    <property type="match status" value="1"/>
</dbReference>
<dbReference type="HOGENOM" id="CLU_410721_0_0_1"/>
<name>A4S2S6_OSTLU</name>